<evidence type="ECO:0000256" key="1">
    <source>
        <dbReference type="SAM" id="MobiDB-lite"/>
    </source>
</evidence>
<dbReference type="OrthoDB" id="2381602at2"/>
<organism evidence="3 4">
    <name type="scientific">Sporolactobacillus shoreae</name>
    <dbReference type="NCBI Taxonomy" id="1465501"/>
    <lineage>
        <taxon>Bacteria</taxon>
        <taxon>Bacillati</taxon>
        <taxon>Bacillota</taxon>
        <taxon>Bacilli</taxon>
        <taxon>Bacillales</taxon>
        <taxon>Sporolactobacillaceae</taxon>
        <taxon>Sporolactobacillus</taxon>
    </lineage>
</organism>
<gene>
    <name evidence="3" type="primary">spoIIIAG</name>
    <name evidence="3" type="ORF">E4665_15660</name>
</gene>
<dbReference type="AlphaFoldDB" id="A0A4Z0GKZ3"/>
<evidence type="ECO:0000313" key="3">
    <source>
        <dbReference type="EMBL" id="TGA96418.1"/>
    </source>
</evidence>
<feature type="region of interest" description="Disordered" evidence="1">
    <location>
        <begin position="56"/>
        <end position="82"/>
    </location>
</feature>
<sequence length="220" mass="24095">MSWLTDFIKKWLKSALGRDGEPERKQKSAIIRLIVLTMIGVALLLGNRMIAAPQNAAQTNGSPVFSSKDSQKLSDIKSGNGNNSAGSIANYEDYVNQNLKNILEQIQGVSEVSVMVTFSSTEKNIYQNNIKTQDNQTVENDQKGGTRQVNERSQDSQVVMVDKNGVKEPVVIGKEQPTVRGVIVVASGADQPAIRAEIMDAVATVMDIQTYQVKVLQKNE</sequence>
<keyword evidence="2" id="KW-1133">Transmembrane helix</keyword>
<evidence type="ECO:0000256" key="2">
    <source>
        <dbReference type="SAM" id="Phobius"/>
    </source>
</evidence>
<feature type="compositionally biased region" description="Polar residues" evidence="1">
    <location>
        <begin position="56"/>
        <end position="68"/>
    </location>
</feature>
<dbReference type="Proteomes" id="UP000298347">
    <property type="component" value="Unassembled WGS sequence"/>
</dbReference>
<evidence type="ECO:0000313" key="4">
    <source>
        <dbReference type="Proteomes" id="UP000298347"/>
    </source>
</evidence>
<proteinExistence type="predicted"/>
<accession>A0A4Z0GKZ3</accession>
<dbReference type="EMBL" id="SRJD01000025">
    <property type="protein sequence ID" value="TGA96418.1"/>
    <property type="molecule type" value="Genomic_DNA"/>
</dbReference>
<name>A0A4Z0GKZ3_9BACL</name>
<feature type="transmembrane region" description="Helical" evidence="2">
    <location>
        <begin position="29"/>
        <end position="50"/>
    </location>
</feature>
<comment type="caution">
    <text evidence="3">The sequence shown here is derived from an EMBL/GenBank/DDBJ whole genome shotgun (WGS) entry which is preliminary data.</text>
</comment>
<keyword evidence="2" id="KW-0812">Transmembrane</keyword>
<keyword evidence="2" id="KW-0472">Membrane</keyword>
<dbReference type="InterPro" id="IPR014195">
    <property type="entry name" value="Spore_III_AG"/>
</dbReference>
<protein>
    <submittedName>
        <fullName evidence="3">Stage III sporulation protein AG</fullName>
    </submittedName>
</protein>
<dbReference type="NCBIfam" id="TIGR02830">
    <property type="entry name" value="spore_III_AG"/>
    <property type="match status" value="1"/>
</dbReference>
<keyword evidence="4" id="KW-1185">Reference proteome</keyword>
<reference evidence="3 4" key="1">
    <citation type="journal article" date="2015" name="Int. J. Syst. Evol. Microbiol.">
        <title>Sporolactobacillus shoreae sp. nov. and Sporolactobacillus spathodeae sp. nov., two spore-forming lactic acid bacteria isolated from tree barks in Thailand.</title>
        <authorList>
            <person name="Thamacharoensuk T."/>
            <person name="Kitahara M."/>
            <person name="Ohkuma M."/>
            <person name="Thongchul N."/>
            <person name="Tanasupawat S."/>
        </authorList>
    </citation>
    <scope>NUCLEOTIDE SEQUENCE [LARGE SCALE GENOMIC DNA]</scope>
    <source>
        <strain evidence="3 4">BK92</strain>
    </source>
</reference>